<dbReference type="EMBL" id="LAZR01054712">
    <property type="protein sequence ID" value="KKK77947.1"/>
    <property type="molecule type" value="Genomic_DNA"/>
</dbReference>
<keyword evidence="1" id="KW-0472">Membrane</keyword>
<comment type="caution">
    <text evidence="2">The sequence shown here is derived from an EMBL/GenBank/DDBJ whole genome shotgun (WGS) entry which is preliminary data.</text>
</comment>
<keyword evidence="1" id="KW-1133">Transmembrane helix</keyword>
<proteinExistence type="predicted"/>
<keyword evidence="1" id="KW-0812">Transmembrane</keyword>
<evidence type="ECO:0000256" key="1">
    <source>
        <dbReference type="SAM" id="Phobius"/>
    </source>
</evidence>
<organism evidence="2">
    <name type="scientific">marine sediment metagenome</name>
    <dbReference type="NCBI Taxonomy" id="412755"/>
    <lineage>
        <taxon>unclassified sequences</taxon>
        <taxon>metagenomes</taxon>
        <taxon>ecological metagenomes</taxon>
    </lineage>
</organism>
<name>A0A0F8Y976_9ZZZZ</name>
<accession>A0A0F8Y976</accession>
<sequence>MKKKWYHSKMLWTNAGAVIASVGAYFETENLAVVFPVFLAFVNIVLRLVTKTEVEL</sequence>
<evidence type="ECO:0000313" key="2">
    <source>
        <dbReference type="EMBL" id="KKK77947.1"/>
    </source>
</evidence>
<feature type="transmembrane region" description="Helical" evidence="1">
    <location>
        <begin position="32"/>
        <end position="50"/>
    </location>
</feature>
<dbReference type="AlphaFoldDB" id="A0A0F8Y976"/>
<protein>
    <submittedName>
        <fullName evidence="2">Uncharacterized protein</fullName>
    </submittedName>
</protein>
<reference evidence="2" key="1">
    <citation type="journal article" date="2015" name="Nature">
        <title>Complex archaea that bridge the gap between prokaryotes and eukaryotes.</title>
        <authorList>
            <person name="Spang A."/>
            <person name="Saw J.H."/>
            <person name="Jorgensen S.L."/>
            <person name="Zaremba-Niedzwiedzka K."/>
            <person name="Martijn J."/>
            <person name="Lind A.E."/>
            <person name="van Eijk R."/>
            <person name="Schleper C."/>
            <person name="Guy L."/>
            <person name="Ettema T.J."/>
        </authorList>
    </citation>
    <scope>NUCLEOTIDE SEQUENCE</scope>
</reference>
<gene>
    <name evidence="2" type="ORF">LCGC14_2848480</name>
</gene>